<dbReference type="InterPro" id="IPR053228">
    <property type="entry name" value="Stereospecific_Lipase"/>
</dbReference>
<keyword evidence="4" id="KW-1185">Reference proteome</keyword>
<feature type="compositionally biased region" description="Acidic residues" evidence="1">
    <location>
        <begin position="294"/>
        <end position="304"/>
    </location>
</feature>
<dbReference type="Proteomes" id="UP000664832">
    <property type="component" value="Unassembled WGS sequence"/>
</dbReference>
<accession>A0ABS3I152</accession>
<name>A0ABS3I152_9ENTE</name>
<evidence type="ECO:0000313" key="3">
    <source>
        <dbReference type="EMBL" id="MBO0482447.1"/>
    </source>
</evidence>
<feature type="region of interest" description="Disordered" evidence="1">
    <location>
        <begin position="281"/>
        <end position="304"/>
    </location>
</feature>
<evidence type="ECO:0000259" key="2">
    <source>
        <dbReference type="Pfam" id="PF05057"/>
    </source>
</evidence>
<evidence type="ECO:0000256" key="1">
    <source>
        <dbReference type="SAM" id="MobiDB-lite"/>
    </source>
</evidence>
<organism evidence="3 4">
    <name type="scientific">Candidatus Enterococcus courvalinii</name>
    <dbReference type="NCBI Taxonomy" id="2815329"/>
    <lineage>
        <taxon>Bacteria</taxon>
        <taxon>Bacillati</taxon>
        <taxon>Bacillota</taxon>
        <taxon>Bacilli</taxon>
        <taxon>Lactobacillales</taxon>
        <taxon>Enterococcaceae</taxon>
        <taxon>Enterococcus</taxon>
    </lineage>
</organism>
<sequence>MYASSKSYESELEFKELNQDIVENSLWVYPDENLISQKKEIVLLVNGKDNTGFGAWSWSYGAQLPEDEFIPATITLPKRNTTDLQYSGKFVAAAVWLLKEKYPDHKLSIVAHSMGNLATAWALHYRPTFMSQNVETYVALGAPFQGLPEIPDFIPFVPAIRQATRESDFLTRINSAAFPDGINYLSIISKNDELTTPADVKHLASFPNGTIGETIVPQEFYHKPDQVISHVGEMADNGIYELVKTFLRDGTTNNVDLNAANKKYYPALEVQGLELTEKYGTKPAHAGDAKIEANEPDDSQDVVK</sequence>
<dbReference type="InterPro" id="IPR029058">
    <property type="entry name" value="AB_hydrolase_fold"/>
</dbReference>
<comment type="caution">
    <text evidence="3">The sequence shown here is derived from an EMBL/GenBank/DDBJ whole genome shotgun (WGS) entry which is preliminary data.</text>
</comment>
<evidence type="ECO:0000313" key="4">
    <source>
        <dbReference type="Proteomes" id="UP000664832"/>
    </source>
</evidence>
<gene>
    <name evidence="3" type="ORF">JZO71_08940</name>
</gene>
<feature type="domain" description="DUF676" evidence="2">
    <location>
        <begin position="82"/>
        <end position="147"/>
    </location>
</feature>
<proteinExistence type="predicted"/>
<dbReference type="EMBL" id="JAFLWI010000012">
    <property type="protein sequence ID" value="MBO0482447.1"/>
    <property type="molecule type" value="Genomic_DNA"/>
</dbReference>
<dbReference type="InterPro" id="IPR007751">
    <property type="entry name" value="DUF676_lipase-like"/>
</dbReference>
<dbReference type="RefSeq" id="WP_206899158.1">
    <property type="nucleotide sequence ID" value="NZ_JAFLWI010000012.1"/>
</dbReference>
<dbReference type="Gene3D" id="3.40.50.1820">
    <property type="entry name" value="alpha/beta hydrolase"/>
    <property type="match status" value="1"/>
</dbReference>
<protein>
    <recommendedName>
        <fullName evidence="2">DUF676 domain-containing protein</fullName>
    </recommendedName>
</protein>
<dbReference type="SUPFAM" id="SSF53474">
    <property type="entry name" value="alpha/beta-Hydrolases"/>
    <property type="match status" value="1"/>
</dbReference>
<dbReference type="PANTHER" id="PTHR37574">
    <property type="entry name" value="LIPASE B"/>
    <property type="match status" value="1"/>
</dbReference>
<reference evidence="3 4" key="1">
    <citation type="submission" date="2021-03" db="EMBL/GenBank/DDBJ databases">
        <title>Enterococcal diversity collection.</title>
        <authorList>
            <person name="Gilmore M.S."/>
            <person name="Schwartzman J."/>
            <person name="Van Tyne D."/>
            <person name="Martin M."/>
            <person name="Earl A.M."/>
            <person name="Manson A.L."/>
            <person name="Straub T."/>
            <person name="Salamzade R."/>
            <person name="Saavedra J."/>
            <person name="Lebreton F."/>
            <person name="Prichula J."/>
            <person name="Schaufler K."/>
            <person name="Gaca A."/>
            <person name="Sgardioli B."/>
            <person name="Wagenaar J."/>
            <person name="Strong T."/>
        </authorList>
    </citation>
    <scope>NUCLEOTIDE SEQUENCE [LARGE SCALE GENOMIC DNA]</scope>
    <source>
        <strain evidence="3 4">MSG2901</strain>
    </source>
</reference>
<dbReference type="PANTHER" id="PTHR37574:SF1">
    <property type="entry name" value="LIPASE B"/>
    <property type="match status" value="1"/>
</dbReference>
<dbReference type="Pfam" id="PF05057">
    <property type="entry name" value="DUF676"/>
    <property type="match status" value="1"/>
</dbReference>
<feature type="compositionally biased region" description="Basic and acidic residues" evidence="1">
    <location>
        <begin position="281"/>
        <end position="293"/>
    </location>
</feature>